<feature type="region of interest" description="Disordered" evidence="1">
    <location>
        <begin position="839"/>
        <end position="898"/>
    </location>
</feature>
<feature type="compositionally biased region" description="Polar residues" evidence="1">
    <location>
        <begin position="555"/>
        <end position="589"/>
    </location>
</feature>
<feature type="compositionally biased region" description="Gly residues" evidence="1">
    <location>
        <begin position="761"/>
        <end position="772"/>
    </location>
</feature>
<feature type="compositionally biased region" description="Polar residues" evidence="1">
    <location>
        <begin position="271"/>
        <end position="286"/>
    </location>
</feature>
<organism evidence="2 3">
    <name type="scientific">Tilletia horrida</name>
    <dbReference type="NCBI Taxonomy" id="155126"/>
    <lineage>
        <taxon>Eukaryota</taxon>
        <taxon>Fungi</taxon>
        <taxon>Dikarya</taxon>
        <taxon>Basidiomycota</taxon>
        <taxon>Ustilaginomycotina</taxon>
        <taxon>Exobasidiomycetes</taxon>
        <taxon>Tilletiales</taxon>
        <taxon>Tilletiaceae</taxon>
        <taxon>Tilletia</taxon>
    </lineage>
</organism>
<feature type="compositionally biased region" description="Pro residues" evidence="1">
    <location>
        <begin position="146"/>
        <end position="155"/>
    </location>
</feature>
<feature type="region of interest" description="Disordered" evidence="1">
    <location>
        <begin position="548"/>
        <end position="589"/>
    </location>
</feature>
<dbReference type="EMBL" id="JAPDMZ010000009">
    <property type="protein sequence ID" value="KAK0556968.1"/>
    <property type="molecule type" value="Genomic_DNA"/>
</dbReference>
<feature type="compositionally biased region" description="Low complexity" evidence="1">
    <location>
        <begin position="603"/>
        <end position="614"/>
    </location>
</feature>
<name>A0AAN6GWE9_9BASI</name>
<keyword evidence="3" id="KW-1185">Reference proteome</keyword>
<sequence length="898" mass="90053">MPESSSSANRTTASLSAQSGASPAASIEPLPPTPPNAASYTQLPSPSQPSSSSQQAAGSSAAVKQLQQQQNAHVNEKPTTKKKQLGNWLFKKFGGSHTHGYARHHHTSSLDSQQQQQQLASAEADSANGAAPLIAQAYRQQQNGGPVPPPAPAPANPSSLRNRRPSFPRSRKSATAAVQTTEAPNGKAANGGTPAGPSTGRRILGSGVALGRPTSADSQLNRHASGGFGGGGGVSSFWRAAQLDGVPSPSRTSKPNAQNATVASQLAAPNGVSQAGSSPHLTTSANAVPLSNARTGPQPTNSSPMLTDGLANTLFIPNDQSALPPPALQASPPLNVDGTSAPPRLLDPIPPISTTSLEDPLHLGPALVRSGEADDDDEDQSIRGARMGPGDRTGASSPARSQTAYSIGTTSLGTDTSAPASSINSLVRIRGGADLRNTGIISGGMVGGVVAGIDLGTSSNGHVNGLGRPSQSRYDDDILDIPDGGSTERHSTDSGSSEASERAWRRRRRYSGDEDTMDTGKSVSTKPTTVMSLDTRDASGAPMAHIAQYRHGDPTSPSFGPQQGASHQFTPGTASGSMRNSQQLTASGSASISFAPTHHLMRSTSAGTSGASPLGPGPSGSGVPGANQGVEDAGPFVNVPTFSRPHPSNNPAPQGYPADNASMLTLASSTAAQSILGPTVGGPPPSIRTHGRAPSVATRSLGGRSFGMGERRNSSDTYASLKALPPLSRRGSDASARTGLESVAEPMSAISPSPGPSSAALGGGTAGLGGGAPVSAVPGTTMPGGPGAPLDRVGSLHRSPSMRTVNTQLSVPFSLAAVYEGTMASASLTRASVMGIGTSGSYQHHSSSSPHPQNGVSGGSNGGPVPGSESGDGIVGETGAGLPSTDSAGGSHVDSIVP</sequence>
<feature type="region of interest" description="Disordered" evidence="1">
    <location>
        <begin position="459"/>
        <end position="528"/>
    </location>
</feature>
<feature type="region of interest" description="Disordered" evidence="1">
    <location>
        <begin position="1"/>
        <end position="404"/>
    </location>
</feature>
<feature type="compositionally biased region" description="Low complexity" evidence="1">
    <location>
        <begin position="44"/>
        <end position="62"/>
    </location>
</feature>
<evidence type="ECO:0000256" key="1">
    <source>
        <dbReference type="SAM" id="MobiDB-lite"/>
    </source>
</evidence>
<feature type="compositionally biased region" description="Low complexity" evidence="1">
    <location>
        <begin position="746"/>
        <end position="760"/>
    </location>
</feature>
<feature type="compositionally biased region" description="Low complexity" evidence="1">
    <location>
        <begin position="109"/>
        <end position="131"/>
    </location>
</feature>
<feature type="compositionally biased region" description="Polar residues" evidence="1">
    <location>
        <begin position="292"/>
        <end position="305"/>
    </location>
</feature>
<accession>A0AAN6GWE9</accession>
<evidence type="ECO:0000313" key="2">
    <source>
        <dbReference type="EMBL" id="KAK0556968.1"/>
    </source>
</evidence>
<feature type="region of interest" description="Disordered" evidence="1">
    <location>
        <begin position="682"/>
        <end position="798"/>
    </location>
</feature>
<feature type="compositionally biased region" description="Polar residues" evidence="1">
    <location>
        <begin position="1"/>
        <end position="21"/>
    </location>
</feature>
<dbReference type="Proteomes" id="UP001176517">
    <property type="component" value="Unassembled WGS sequence"/>
</dbReference>
<reference evidence="2" key="1">
    <citation type="journal article" date="2023" name="PhytoFront">
        <title>Draft Genome Resources of Seven Strains of Tilletia horrida, Causal Agent of Kernel Smut of Rice.</title>
        <authorList>
            <person name="Khanal S."/>
            <person name="Antony Babu S."/>
            <person name="Zhou X.G."/>
        </authorList>
    </citation>
    <scope>NUCLEOTIDE SEQUENCE</scope>
    <source>
        <strain evidence="2">TX6</strain>
    </source>
</reference>
<proteinExistence type="predicted"/>
<feature type="compositionally biased region" description="Polar residues" evidence="1">
    <location>
        <begin position="394"/>
        <end position="404"/>
    </location>
</feature>
<feature type="compositionally biased region" description="Polar residues" evidence="1">
    <location>
        <begin position="519"/>
        <end position="528"/>
    </location>
</feature>
<dbReference type="AlphaFoldDB" id="A0AAN6GWE9"/>
<evidence type="ECO:0000313" key="3">
    <source>
        <dbReference type="Proteomes" id="UP001176517"/>
    </source>
</evidence>
<protein>
    <submittedName>
        <fullName evidence="2">Uncharacterized protein</fullName>
    </submittedName>
</protein>
<comment type="caution">
    <text evidence="2">The sequence shown here is derived from an EMBL/GenBank/DDBJ whole genome shotgun (WGS) entry which is preliminary data.</text>
</comment>
<feature type="compositionally biased region" description="Polar residues" evidence="1">
    <location>
        <begin position="249"/>
        <end position="264"/>
    </location>
</feature>
<feature type="compositionally biased region" description="Gly residues" evidence="1">
    <location>
        <begin position="856"/>
        <end position="865"/>
    </location>
</feature>
<feature type="compositionally biased region" description="Low complexity" evidence="1">
    <location>
        <begin position="839"/>
        <end position="855"/>
    </location>
</feature>
<feature type="region of interest" description="Disordered" evidence="1">
    <location>
        <begin position="602"/>
        <end position="632"/>
    </location>
</feature>
<gene>
    <name evidence="2" type="ORF">OC846_000812</name>
</gene>
<feature type="compositionally biased region" description="Basic residues" evidence="1">
    <location>
        <begin position="161"/>
        <end position="172"/>
    </location>
</feature>